<evidence type="ECO:0000313" key="2">
    <source>
        <dbReference type="EMBL" id="KAH3770403.1"/>
    </source>
</evidence>
<keyword evidence="3" id="KW-1185">Reference proteome</keyword>
<protein>
    <submittedName>
        <fullName evidence="2">Uncharacterized protein</fullName>
    </submittedName>
</protein>
<accession>A0A9D4IFT7</accession>
<feature type="region of interest" description="Disordered" evidence="1">
    <location>
        <begin position="54"/>
        <end position="117"/>
    </location>
</feature>
<proteinExistence type="predicted"/>
<evidence type="ECO:0000313" key="3">
    <source>
        <dbReference type="Proteomes" id="UP000828390"/>
    </source>
</evidence>
<dbReference type="AlphaFoldDB" id="A0A9D4IFT7"/>
<name>A0A9D4IFT7_DREPO</name>
<comment type="caution">
    <text evidence="2">The sequence shown here is derived from an EMBL/GenBank/DDBJ whole genome shotgun (WGS) entry which is preliminary data.</text>
</comment>
<reference evidence="2" key="1">
    <citation type="journal article" date="2019" name="bioRxiv">
        <title>The Genome of the Zebra Mussel, Dreissena polymorpha: A Resource for Invasive Species Research.</title>
        <authorList>
            <person name="McCartney M.A."/>
            <person name="Auch B."/>
            <person name="Kono T."/>
            <person name="Mallez S."/>
            <person name="Zhang Y."/>
            <person name="Obille A."/>
            <person name="Becker A."/>
            <person name="Abrahante J.E."/>
            <person name="Garbe J."/>
            <person name="Badalamenti J.P."/>
            <person name="Herman A."/>
            <person name="Mangelson H."/>
            <person name="Liachko I."/>
            <person name="Sullivan S."/>
            <person name="Sone E.D."/>
            <person name="Koren S."/>
            <person name="Silverstein K.A.T."/>
            <person name="Beckman K.B."/>
            <person name="Gohl D.M."/>
        </authorList>
    </citation>
    <scope>NUCLEOTIDE SEQUENCE</scope>
    <source>
        <strain evidence="2">Duluth1</strain>
        <tissue evidence="2">Whole animal</tissue>
    </source>
</reference>
<sequence length="117" mass="13107">MGDFGSGRTNVAVPKSPLIIFQKKHIASRAKHAEQIMPLTIHRTPQAVRLRCQRTPHTAHRGPHNASRSPLTTQRTTHATHYITHANATHRTSHYAQRTRTPQNAHRTTATPDQTSS</sequence>
<reference evidence="2" key="2">
    <citation type="submission" date="2020-11" db="EMBL/GenBank/DDBJ databases">
        <authorList>
            <person name="McCartney M.A."/>
            <person name="Auch B."/>
            <person name="Kono T."/>
            <person name="Mallez S."/>
            <person name="Becker A."/>
            <person name="Gohl D.M."/>
            <person name="Silverstein K.A.T."/>
            <person name="Koren S."/>
            <person name="Bechman K.B."/>
            <person name="Herman A."/>
            <person name="Abrahante J.E."/>
            <person name="Garbe J."/>
        </authorList>
    </citation>
    <scope>NUCLEOTIDE SEQUENCE</scope>
    <source>
        <strain evidence="2">Duluth1</strain>
        <tissue evidence="2">Whole animal</tissue>
    </source>
</reference>
<dbReference type="Proteomes" id="UP000828390">
    <property type="component" value="Unassembled WGS sequence"/>
</dbReference>
<gene>
    <name evidence="2" type="ORF">DPMN_171689</name>
</gene>
<feature type="compositionally biased region" description="Basic residues" evidence="1">
    <location>
        <begin position="54"/>
        <end position="63"/>
    </location>
</feature>
<dbReference type="EMBL" id="JAIWYP010000009">
    <property type="protein sequence ID" value="KAH3770403.1"/>
    <property type="molecule type" value="Genomic_DNA"/>
</dbReference>
<feature type="compositionally biased region" description="Polar residues" evidence="1">
    <location>
        <begin position="66"/>
        <end position="79"/>
    </location>
</feature>
<organism evidence="2 3">
    <name type="scientific">Dreissena polymorpha</name>
    <name type="common">Zebra mussel</name>
    <name type="synonym">Mytilus polymorpha</name>
    <dbReference type="NCBI Taxonomy" id="45954"/>
    <lineage>
        <taxon>Eukaryota</taxon>
        <taxon>Metazoa</taxon>
        <taxon>Spiralia</taxon>
        <taxon>Lophotrochozoa</taxon>
        <taxon>Mollusca</taxon>
        <taxon>Bivalvia</taxon>
        <taxon>Autobranchia</taxon>
        <taxon>Heteroconchia</taxon>
        <taxon>Euheterodonta</taxon>
        <taxon>Imparidentia</taxon>
        <taxon>Neoheterodontei</taxon>
        <taxon>Myida</taxon>
        <taxon>Dreissenoidea</taxon>
        <taxon>Dreissenidae</taxon>
        <taxon>Dreissena</taxon>
    </lineage>
</organism>
<evidence type="ECO:0000256" key="1">
    <source>
        <dbReference type="SAM" id="MobiDB-lite"/>
    </source>
</evidence>
<feature type="compositionally biased region" description="Polar residues" evidence="1">
    <location>
        <begin position="86"/>
        <end position="117"/>
    </location>
</feature>